<dbReference type="InterPro" id="IPR027417">
    <property type="entry name" value="P-loop_NTPase"/>
</dbReference>
<evidence type="ECO:0000259" key="6">
    <source>
        <dbReference type="Pfam" id="PF23598"/>
    </source>
</evidence>
<dbReference type="Pfam" id="PF05057">
    <property type="entry name" value="DUF676"/>
    <property type="match status" value="1"/>
</dbReference>
<feature type="chain" id="PRO_5035789156" evidence="3">
    <location>
        <begin position="25"/>
        <end position="1494"/>
    </location>
</feature>
<dbReference type="Pfam" id="PF23598">
    <property type="entry name" value="LRR_14"/>
    <property type="match status" value="3"/>
</dbReference>
<dbReference type="GO" id="GO:0006952">
    <property type="term" value="P:defense response"/>
    <property type="evidence" value="ECO:0007669"/>
    <property type="project" value="UniProtKB-KW"/>
</dbReference>
<keyword evidence="8" id="KW-1185">Reference proteome</keyword>
<dbReference type="SUPFAM" id="SSF53474">
    <property type="entry name" value="alpha/beta-Hydrolases"/>
    <property type="match status" value="1"/>
</dbReference>
<feature type="domain" description="NB-ARC" evidence="4">
    <location>
        <begin position="328"/>
        <end position="486"/>
    </location>
</feature>
<feature type="domain" description="Disease resistance R13L4/SHOC-2-like LRR" evidence="6">
    <location>
        <begin position="1188"/>
        <end position="1282"/>
    </location>
</feature>
<gene>
    <name evidence="7" type="ORF">KC19_11G034300</name>
</gene>
<dbReference type="InterPro" id="IPR029058">
    <property type="entry name" value="AB_hydrolase_fold"/>
</dbReference>
<dbReference type="Gene3D" id="1.10.8.430">
    <property type="entry name" value="Helical domain of apoptotic protease-activating factors"/>
    <property type="match status" value="1"/>
</dbReference>
<dbReference type="GO" id="GO:0043531">
    <property type="term" value="F:ADP binding"/>
    <property type="evidence" value="ECO:0007669"/>
    <property type="project" value="InterPro"/>
</dbReference>
<sequence length="1494" mass="166841">MWRWWMWRWWIWQCFSFLWRWWSSLPPDPPDGIKKISDSVYVLRDPTEPPEIEIVFIHGLQLSDYSDAYWRTWFVEKRDKDGRGICWPEEWLGEAFPGARILSLKYDSCIRKTNATGRMDGYSLGESLVQEMVEMANIGQKKNCPVVFVCHSVGGLVAKEIVIKAYKKYRNKSKYVNFLQSIRGFHFYATPHDGSKLADLAAYLPFMGGMVNLVEVINKELGRLNEEFARIQRDDYANKWKFSVVAETHITSCYGFSAMVVEEASARHEYNTFLSVGADHFGICKPGDKTSSSYLALKNFIELIQQDNKLRKDNLLDFPPFVVGMDSRVNEVCDRLEDHCVIGLVGMGGVGKTTLSKYVFTVEKDKFDRYCFLEDVKSCGNIETCQRRLLRDLCGEQWDELESVNYQLEKIKACIISKKVLLVIDDAGDEEDLRSLQVAAFNDGKTGSKVIVTTRRRDIFENPEDIMDVDFLSNIQAMELFSYYAFIGVEDSVRVQFDSQAKDIVEACGNLPLSLEVIGQFLRSKWKDKSCESIEKKMRVWEEALRRLKEAESLDGSSKDEKLWKRLMISYDDLSSNEKSIFLDMACVLLKYAPFHYFYGYEKEFQVLRRDTVERIWNSELLGIQNLTNRSLIKWSGDDNMLVIHDQLQDMVRRIVMNEVDGKKSHVWDMGEGLKTLVQKKGSPTLEGILLARFDKTFLEYTRVKHNIIPRPNTNVVHSFTGLRLLCMISCENILVEYFIRCSRNKLRWFALNHCDITRSSIEDVIHLKSLNVLYFKNCVSLESLPTFIGNLAMLTELDLSSCIGLKSLPESIGALHKLQVLNLDACSSLESLPTSIGNLAMLTELYLSLCKGLKSLPESIGALQKLQVLQLNGCESLESLPTSIGNLAMLTKLHLSLCKGLKSLPESIGALLKLQVLKLTGCESLPSLPTSIGNLGMLTELHLAYCEGLKSLPESIGALHKLQVLDLYKCKSLERLPTSIDNLGMLMALGLWYCKGLKSLPESIGALLKLEVLKLNGCQSLESLPTSIGNLGMLTELHLSLCKGLKSLPESIGALLKLEVLKLNGCESLESFPSSIGNLGMLTELDLSLCKGLKSLPESIGALLKLQVLKLNGCQSLESLPTSIGNLGMLTELHLFYCKGLKSLPESIGALHKLQVLDLYRCESLESLPSSIGNLGMLTELDLSLCKGLKSLPESIGALLKLQVLKLNGCQSLESLPTSIGNFVMLTELHVSSCIGLKSLPESIGALLKLEVLKLNGCESLESFPSSIGNLGRLTELDLSLCKGLKSLPESIGALLKLQVLKLNGCELLESLPTSIGNLAMLTKLHLSLCKGLKSLPESIGALLKLQVLKLNGCELLESLPTSIGNLAMLTKLHLSLCKGLKSLPESIGALLKLQVLKLNGCQSLESLPTSIGNLGMLTELHLFYCKGLKSLPESIGALHMLQVLDLYRCESLESLSTSIDNLSPPSKEIFWKAFAKIDLDRDQYLSDIDSSE</sequence>
<dbReference type="InterPro" id="IPR050715">
    <property type="entry name" value="LRR-SigEffector_domain"/>
</dbReference>
<dbReference type="InterPro" id="IPR002182">
    <property type="entry name" value="NB-ARC"/>
</dbReference>
<dbReference type="Gene3D" id="3.40.50.300">
    <property type="entry name" value="P-loop containing nucleotide triphosphate hydrolases"/>
    <property type="match status" value="1"/>
</dbReference>
<feature type="domain" description="Disease resistance R13L4/SHOC-2-like LRR" evidence="6">
    <location>
        <begin position="997"/>
        <end position="1089"/>
    </location>
</feature>
<feature type="domain" description="DUF676" evidence="5">
    <location>
        <begin position="123"/>
        <end position="195"/>
    </location>
</feature>
<dbReference type="InterPro" id="IPR042197">
    <property type="entry name" value="Apaf_helical"/>
</dbReference>
<protein>
    <submittedName>
        <fullName evidence="7">Uncharacterized protein</fullName>
    </submittedName>
</protein>
<dbReference type="SMART" id="SM00369">
    <property type="entry name" value="LRR_TYP"/>
    <property type="match status" value="11"/>
</dbReference>
<dbReference type="SUPFAM" id="SSF52540">
    <property type="entry name" value="P-loop containing nucleoside triphosphate hydrolases"/>
    <property type="match status" value="1"/>
</dbReference>
<name>A0A8T0GAV3_CERPU</name>
<dbReference type="InterPro" id="IPR003591">
    <property type="entry name" value="Leu-rich_rpt_typical-subtyp"/>
</dbReference>
<organism evidence="7 8">
    <name type="scientific">Ceratodon purpureus</name>
    <name type="common">Fire moss</name>
    <name type="synonym">Dicranum purpureum</name>
    <dbReference type="NCBI Taxonomy" id="3225"/>
    <lineage>
        <taxon>Eukaryota</taxon>
        <taxon>Viridiplantae</taxon>
        <taxon>Streptophyta</taxon>
        <taxon>Embryophyta</taxon>
        <taxon>Bryophyta</taxon>
        <taxon>Bryophytina</taxon>
        <taxon>Bryopsida</taxon>
        <taxon>Dicranidae</taxon>
        <taxon>Pseudoditrichales</taxon>
        <taxon>Ditrichaceae</taxon>
        <taxon>Ceratodon</taxon>
    </lineage>
</organism>
<reference evidence="7 8" key="1">
    <citation type="submission" date="2020-06" db="EMBL/GenBank/DDBJ databases">
        <title>WGS assembly of Ceratodon purpureus strain R40.</title>
        <authorList>
            <person name="Carey S.B."/>
            <person name="Jenkins J."/>
            <person name="Shu S."/>
            <person name="Lovell J.T."/>
            <person name="Sreedasyam A."/>
            <person name="Maumus F."/>
            <person name="Tiley G.P."/>
            <person name="Fernandez-Pozo N."/>
            <person name="Barry K."/>
            <person name="Chen C."/>
            <person name="Wang M."/>
            <person name="Lipzen A."/>
            <person name="Daum C."/>
            <person name="Saski C.A."/>
            <person name="Payton A.C."/>
            <person name="Mcbreen J.C."/>
            <person name="Conrad R.E."/>
            <person name="Kollar L.M."/>
            <person name="Olsson S."/>
            <person name="Huttunen S."/>
            <person name="Landis J.B."/>
            <person name="Wickett N.J."/>
            <person name="Johnson M.G."/>
            <person name="Rensing S.A."/>
            <person name="Grimwood J."/>
            <person name="Schmutz J."/>
            <person name="Mcdaniel S.F."/>
        </authorList>
    </citation>
    <scope>NUCLEOTIDE SEQUENCE [LARGE SCALE GENOMIC DNA]</scope>
    <source>
        <strain evidence="7 8">R40</strain>
    </source>
</reference>
<keyword evidence="2" id="KW-0677">Repeat</keyword>
<dbReference type="PANTHER" id="PTHR45752:SF195">
    <property type="entry name" value="LEUCINE-RICH REPEAT (LRR) FAMILY PROTEIN-RELATED"/>
    <property type="match status" value="1"/>
</dbReference>
<dbReference type="SUPFAM" id="SSF52058">
    <property type="entry name" value="L domain-like"/>
    <property type="match status" value="3"/>
</dbReference>
<dbReference type="Pfam" id="PF00560">
    <property type="entry name" value="LRR_1"/>
    <property type="match status" value="2"/>
</dbReference>
<dbReference type="Proteomes" id="UP000822688">
    <property type="component" value="Chromosome 11"/>
</dbReference>
<evidence type="ECO:0000259" key="5">
    <source>
        <dbReference type="Pfam" id="PF05057"/>
    </source>
</evidence>
<keyword evidence="3" id="KW-0732">Signal</keyword>
<feature type="domain" description="Disease resistance R13L4/SHOC-2-like LRR" evidence="6">
    <location>
        <begin position="847"/>
        <end position="943"/>
    </location>
</feature>
<dbReference type="Gene3D" id="3.80.10.10">
    <property type="entry name" value="Ribonuclease Inhibitor"/>
    <property type="match status" value="4"/>
</dbReference>
<dbReference type="EMBL" id="CM026432">
    <property type="protein sequence ID" value="KAG0556200.1"/>
    <property type="molecule type" value="Genomic_DNA"/>
</dbReference>
<dbReference type="InterPro" id="IPR032675">
    <property type="entry name" value="LRR_dom_sf"/>
</dbReference>
<evidence type="ECO:0000256" key="3">
    <source>
        <dbReference type="SAM" id="SignalP"/>
    </source>
</evidence>
<accession>A0A8T0GAV3</accession>
<evidence type="ECO:0000313" key="7">
    <source>
        <dbReference type="EMBL" id="KAG0556200.1"/>
    </source>
</evidence>
<dbReference type="Gene3D" id="3.40.50.1820">
    <property type="entry name" value="alpha/beta hydrolase"/>
    <property type="match status" value="1"/>
</dbReference>
<keyword evidence="1" id="KW-0433">Leucine-rich repeat</keyword>
<dbReference type="InterPro" id="IPR007751">
    <property type="entry name" value="DUF676_lipase-like"/>
</dbReference>
<evidence type="ECO:0000256" key="2">
    <source>
        <dbReference type="ARBA" id="ARBA00022737"/>
    </source>
</evidence>
<dbReference type="PRINTS" id="PR00364">
    <property type="entry name" value="DISEASERSIST"/>
</dbReference>
<feature type="signal peptide" evidence="3">
    <location>
        <begin position="1"/>
        <end position="24"/>
    </location>
</feature>
<dbReference type="Pfam" id="PF00931">
    <property type="entry name" value="NB-ARC"/>
    <property type="match status" value="1"/>
</dbReference>
<evidence type="ECO:0000259" key="4">
    <source>
        <dbReference type="Pfam" id="PF00931"/>
    </source>
</evidence>
<evidence type="ECO:0000256" key="1">
    <source>
        <dbReference type="ARBA" id="ARBA00022614"/>
    </source>
</evidence>
<dbReference type="InterPro" id="IPR055414">
    <property type="entry name" value="LRR_R13L4/SHOC2-like"/>
</dbReference>
<evidence type="ECO:0000313" key="8">
    <source>
        <dbReference type="Proteomes" id="UP000822688"/>
    </source>
</evidence>
<proteinExistence type="predicted"/>
<dbReference type="InterPro" id="IPR001611">
    <property type="entry name" value="Leu-rich_rpt"/>
</dbReference>
<dbReference type="PANTHER" id="PTHR45752">
    <property type="entry name" value="LEUCINE-RICH REPEAT-CONTAINING"/>
    <property type="match status" value="1"/>
</dbReference>
<comment type="caution">
    <text evidence="7">The sequence shown here is derived from an EMBL/GenBank/DDBJ whole genome shotgun (WGS) entry which is preliminary data.</text>
</comment>